<accession>A0A7X5Y5W2</accession>
<evidence type="ECO:0000259" key="14">
    <source>
        <dbReference type="PROSITE" id="PS51198"/>
    </source>
</evidence>
<dbReference type="InterPro" id="IPR014001">
    <property type="entry name" value="Helicase_ATP-bd"/>
</dbReference>
<evidence type="ECO:0000259" key="12">
    <source>
        <dbReference type="PROSITE" id="PS51192"/>
    </source>
</evidence>
<gene>
    <name evidence="15" type="ORF">GGQ97_001567</name>
</gene>
<dbReference type="CDD" id="cd04458">
    <property type="entry name" value="CSP_CDS"/>
    <property type="match status" value="1"/>
</dbReference>
<dbReference type="GO" id="GO:0009378">
    <property type="term" value="F:four-way junction helicase activity"/>
    <property type="evidence" value="ECO:0007669"/>
    <property type="project" value="TreeGrafter"/>
</dbReference>
<keyword evidence="5 10" id="KW-0067">ATP-binding</keyword>
<protein>
    <recommendedName>
        <fullName evidence="9">DNA 3'-5' helicase</fullName>
        <ecNumber evidence="9">5.6.2.4</ecNumber>
    </recommendedName>
</protein>
<comment type="caution">
    <text evidence="15">The sequence shown here is derived from an EMBL/GenBank/DDBJ whole genome shotgun (WGS) entry which is preliminary data.</text>
</comment>
<keyword evidence="4 10" id="KW-0347">Helicase</keyword>
<dbReference type="SMART" id="SM00487">
    <property type="entry name" value="DEXDc"/>
    <property type="match status" value="1"/>
</dbReference>
<feature type="domain" description="UvrD-like helicase ATP-binding" evidence="14">
    <location>
        <begin position="1911"/>
        <end position="2315"/>
    </location>
</feature>
<dbReference type="GO" id="GO:0005737">
    <property type="term" value="C:cytoplasm"/>
    <property type="evidence" value="ECO:0007669"/>
    <property type="project" value="TreeGrafter"/>
</dbReference>
<dbReference type="GO" id="GO:0016787">
    <property type="term" value="F:hydrolase activity"/>
    <property type="evidence" value="ECO:0007669"/>
    <property type="project" value="UniProtKB-UniRule"/>
</dbReference>
<keyword evidence="16" id="KW-1185">Reference proteome</keyword>
<dbReference type="PANTHER" id="PTHR13710:SF105">
    <property type="entry name" value="ATP-DEPENDENT DNA HELICASE Q1"/>
    <property type="match status" value="1"/>
</dbReference>
<evidence type="ECO:0000256" key="6">
    <source>
        <dbReference type="ARBA" id="ARBA00023125"/>
    </source>
</evidence>
<dbReference type="Proteomes" id="UP000558192">
    <property type="component" value="Unassembled WGS sequence"/>
</dbReference>
<evidence type="ECO:0000256" key="11">
    <source>
        <dbReference type="SAM" id="MobiDB-lite"/>
    </source>
</evidence>
<dbReference type="EC" id="5.6.2.4" evidence="9"/>
<dbReference type="Gene3D" id="3.40.50.300">
    <property type="entry name" value="P-loop containing nucleotide triphosphate hydrolases"/>
    <property type="match status" value="4"/>
</dbReference>
<dbReference type="InterPro" id="IPR001650">
    <property type="entry name" value="Helicase_C-like"/>
</dbReference>
<name>A0A7X5Y5W2_9SPHN</name>
<dbReference type="PROSITE" id="PS51192">
    <property type="entry name" value="HELICASE_ATP_BIND_1"/>
    <property type="match status" value="1"/>
</dbReference>
<dbReference type="SMART" id="SM00490">
    <property type="entry name" value="HELICc"/>
    <property type="match status" value="1"/>
</dbReference>
<keyword evidence="3 10" id="KW-0378">Hydrolase</keyword>
<feature type="compositionally biased region" description="Basic and acidic residues" evidence="11">
    <location>
        <begin position="1"/>
        <end position="10"/>
    </location>
</feature>
<feature type="region of interest" description="Disordered" evidence="11">
    <location>
        <begin position="1"/>
        <end position="39"/>
    </location>
</feature>
<evidence type="ECO:0000256" key="8">
    <source>
        <dbReference type="ARBA" id="ARBA00034617"/>
    </source>
</evidence>
<sequence>MIGSHEENRFNRGGRPNPASAGNARRTTKPRAGASASELIRELPHIGTIRRTEEGRGFGYLVGEPGGEEVFFHVNGHALRGRERGVLPAPGTRVLFILGSDPRHTLRKRAIRWVPVPLIPQLVAAKSTTQAELDELRRAALKALEWDSLWQLLRADWYGREWGNNPPADLVDHVLEEVWKARVPSLPAAELTCERFWAQAAKTRYKFSAQLAPADLCRVFDLTSFDLPQLLALGSPRAEWVPEADRKLRFRLMEWYLASRQSPRSAEDWSAWFTGTCSFEADLACHVIKGASEVDPFVSGWLHRLAENKLLDTANLDAWAERCPQAAVDFFERLSSVAQLRHLRRWQETPEALLSLKPSSARSLAILSSTALSIDLETDGERVWEVGCAQGGSTTMLFTEGSACTLSDALTQVLSRSAAASLTVGHNLTAWDWPIIKRLTGSQQETPIWDTLLTEFLLKPQAASHALDGSHKADGDALAALEMFRRQLAQFPPEFALRILLAPPSDGARLIEKMASHLDGAVHYSREEPAAMASAGDRSRIMLVSQERIREYDWVPDVSVVSVDPAAGLPLGFCRIDSDKLEEQLGVCGTPSPAGMAVLAVARFAAKQRISIRRNMIPLWLTDGDEALSQALDRSCVSLPNEGGFRIAPLPSDLEWWRTADITQYQLQESQSAILLRECRPTRLEAPENTSRDWSATSLQMVAIAGEATHWIVPDRAAHILEPHGGTVSFATWSIGVRQHRTSPPQIESRSLDAVLATRRNHVLYPHSYDQASYWKEVLRTLREVAAANPGKTPVLLVESSKSLELVRSLETGLCEIGLGEVRPTHRSKREHLRRACKQGFAVVDLLANWPKWRSLAQSLSVPLQPVLEALPIEEWYALQQAERVRTPTELPGDAIDPAVDSRADAELPLSVSFASILEELPALLFGRLPTWLTSIGISPDELHPVLIDSRLSQSAHRLRGKIGHLALSEAPLAAAEVAALDIALASFKLEREEAPSDFSSMERFLIQHWQPDSTKSGQPSPGFKASQRPPMEAICDRSSHVLVSLPTGEGKSVLFQVPALCRGLRNRRLTLVISPLKALMRDQLEGLRQRGFGVSADYISGDLTPHEAAEVMQGVLDHRIVLLYVSPERLRSPIFLAVLEKRMEADAGLEYVVIDEAHCVNQWGYEFRPDYFHATQLLLRKCREWPGASPTPFLLMSATITAADKERLSAFLESNAESGHPTLKLLARPDSFANPIRSHIEIQPKRCAESAGGDESEAALDSRVPVISAAIRSASSNQERTKQRSAGIVFVQSRSLAQRLAERLSEDTGARVAFYHAGLDSATREEVYSDFRQEELDVLVATKAFGMGMHIPDIHWAVHFSPSGTLEDYLQEVGRIGRGATERKKAGLKTLSALLPYSNQDFARIRDLRAANALSRPAVESLFTHIRGRAVESEGQLVAIVPEHGYNKVENDVQLRAAKTRTRMALYWLERAGELKLCSSLPDALTVSLRPDVLASLEREQGPVGELASILLHLEGVGDALKFEAADQKGWLKRILQNLADKVGFAFTGSSKRQDGSRNNSQTSTFVEAVLNLSQIRLHSKTMKSNDDVLACLADLDKRGGIRLNRQIEFSKRKLASNPDESITTLFELVGSAAAEVIRRLAADGTLQFDPLQLVEEGALAEVAKPSVDADVSGRRASSNGRQQELFSSAYINGLRSLLRASGLKLRQVINEDETVRWEAMLARSKCRDASARQKALLKSAQALLSVLNKAPEDRIDLSSLVNKMREVSLNRRFSELDLKRTAGLLSALKLISMSIDLMQVSHVVVLSSEEGDNSKQADVWTELAEVNELGEVRSLAMEVFANLKVDAQEAFIAGYFAQSNAKQLRQFLETQIGEIEIVDDGQGSTIIEQMQEQLRATRVVELFEKFQNSEEPSQWEAVRHPYDQHLLVNAGPGAGKTFVLVGRIVHLIREQHIHPSQIVVLAFNRAVVFEIRRRVRELFKSLGYASYASRLRVSTIHSFAMRHLAEAGETDRRRDLKDVLSRFAARMKDDQNFRRKVAGDVRCILVDEYQDVTEDIYTVLKNLHLGSEARAGVMVIGDDDQDILRWQRESGEFSESYFDRFVDDFGGSELKQLVLAVNFRSSKDIVARSQKVISAFFSNNERSRRLKTSLLAAQSGASFESRGERLDWKGRIFEDAVREVPTIWQKLSERHGGNLAILCRSNAEVAHAHQLLQSRMPDLTVQGAADLRTADLRHQALWLDFLRSTLDESDRALSENLQKQLLSRFKQEVDIPEVRDRDESVDSITSLWELCIQEKAYPHVSSLIRFTEDLRTDELLRLSGVRGTAGSNAVISTIHKVKGLEFDNVVILPSRIPFGTRGRSAAAKDIVGDAAEEARLLYVGMTRAKQGLWYFVGERELSWGQRPPRAFSAEQRQGLVLEGSPEEVSLGWAGQSNYFNPDPADCQAYIEREVRVGDPVLIGGRGAGAGKGLFHRDPNGRTRQIGYLAKSSGFGSPDADLKVSAVIRFYPEELTAEAASAGHEQRRWAYAVLVSGRLR</sequence>
<organism evidence="15 16">
    <name type="scientific">Sphingomonas kaistensis</name>
    <dbReference type="NCBI Taxonomy" id="298708"/>
    <lineage>
        <taxon>Bacteria</taxon>
        <taxon>Pseudomonadati</taxon>
        <taxon>Pseudomonadota</taxon>
        <taxon>Alphaproteobacteria</taxon>
        <taxon>Sphingomonadales</taxon>
        <taxon>Sphingomonadaceae</taxon>
        <taxon>Sphingomonas</taxon>
    </lineage>
</organism>
<evidence type="ECO:0000256" key="9">
    <source>
        <dbReference type="ARBA" id="ARBA00034808"/>
    </source>
</evidence>
<dbReference type="InterPro" id="IPR002059">
    <property type="entry name" value="CSP_DNA-bd"/>
</dbReference>
<evidence type="ECO:0000256" key="4">
    <source>
        <dbReference type="ARBA" id="ARBA00022806"/>
    </source>
</evidence>
<dbReference type="GO" id="GO:0005694">
    <property type="term" value="C:chromosome"/>
    <property type="evidence" value="ECO:0007669"/>
    <property type="project" value="TreeGrafter"/>
</dbReference>
<dbReference type="InterPro" id="IPR014016">
    <property type="entry name" value="UvrD-like_ATP-bd"/>
</dbReference>
<dbReference type="Pfam" id="PF13361">
    <property type="entry name" value="UvrD_C"/>
    <property type="match status" value="1"/>
</dbReference>
<evidence type="ECO:0000256" key="2">
    <source>
        <dbReference type="ARBA" id="ARBA00022741"/>
    </source>
</evidence>
<evidence type="ECO:0000313" key="15">
    <source>
        <dbReference type="EMBL" id="NJC05774.1"/>
    </source>
</evidence>
<dbReference type="RefSeq" id="WP_168068540.1">
    <property type="nucleotide sequence ID" value="NZ_JAATJC010000001.1"/>
</dbReference>
<evidence type="ECO:0000313" key="16">
    <source>
        <dbReference type="Proteomes" id="UP000558192"/>
    </source>
</evidence>
<dbReference type="InterPro" id="IPR011545">
    <property type="entry name" value="DEAD/DEAH_box_helicase_dom"/>
</dbReference>
<dbReference type="Gene3D" id="2.40.50.140">
    <property type="entry name" value="Nucleic acid-binding proteins"/>
    <property type="match status" value="1"/>
</dbReference>
<keyword evidence="7" id="KW-0413">Isomerase</keyword>
<dbReference type="SUPFAM" id="SSF53098">
    <property type="entry name" value="Ribonuclease H-like"/>
    <property type="match status" value="1"/>
</dbReference>
<dbReference type="GO" id="GO:0003677">
    <property type="term" value="F:DNA binding"/>
    <property type="evidence" value="ECO:0007669"/>
    <property type="project" value="UniProtKB-KW"/>
</dbReference>
<dbReference type="SUPFAM" id="SSF52540">
    <property type="entry name" value="P-loop containing nucleoside triphosphate hydrolases"/>
    <property type="match status" value="2"/>
</dbReference>
<comment type="similarity">
    <text evidence="1">Belongs to the helicase family. RecQ subfamily.</text>
</comment>
<dbReference type="PROSITE" id="PS51198">
    <property type="entry name" value="UVRD_HELICASE_ATP_BIND"/>
    <property type="match status" value="1"/>
</dbReference>
<evidence type="ECO:0000256" key="7">
    <source>
        <dbReference type="ARBA" id="ARBA00023235"/>
    </source>
</evidence>
<dbReference type="GO" id="GO:0005524">
    <property type="term" value="F:ATP binding"/>
    <property type="evidence" value="ECO:0007669"/>
    <property type="project" value="UniProtKB-UniRule"/>
</dbReference>
<dbReference type="InterPro" id="IPR012340">
    <property type="entry name" value="NA-bd_OB-fold"/>
</dbReference>
<dbReference type="GO" id="GO:0000724">
    <property type="term" value="P:double-strand break repair via homologous recombination"/>
    <property type="evidence" value="ECO:0007669"/>
    <property type="project" value="TreeGrafter"/>
</dbReference>
<dbReference type="CDD" id="cd17920">
    <property type="entry name" value="DEXHc_RecQ"/>
    <property type="match status" value="1"/>
</dbReference>
<dbReference type="InterPro" id="IPR012337">
    <property type="entry name" value="RNaseH-like_sf"/>
</dbReference>
<dbReference type="GO" id="GO:0043138">
    <property type="term" value="F:3'-5' DNA helicase activity"/>
    <property type="evidence" value="ECO:0007669"/>
    <property type="project" value="UniProtKB-EC"/>
</dbReference>
<evidence type="ECO:0000256" key="1">
    <source>
        <dbReference type="ARBA" id="ARBA00005446"/>
    </source>
</evidence>
<dbReference type="Pfam" id="PF00270">
    <property type="entry name" value="DEAD"/>
    <property type="match status" value="1"/>
</dbReference>
<dbReference type="Pfam" id="PF00580">
    <property type="entry name" value="UvrD-helicase"/>
    <property type="match status" value="2"/>
</dbReference>
<dbReference type="Pfam" id="PF00271">
    <property type="entry name" value="Helicase_C"/>
    <property type="match status" value="1"/>
</dbReference>
<keyword evidence="2 10" id="KW-0547">Nucleotide-binding</keyword>
<reference evidence="15 16" key="1">
    <citation type="submission" date="2020-03" db="EMBL/GenBank/DDBJ databases">
        <title>Genomic Encyclopedia of Type Strains, Phase IV (KMG-IV): sequencing the most valuable type-strain genomes for metagenomic binning, comparative biology and taxonomic classification.</title>
        <authorList>
            <person name="Goeker M."/>
        </authorList>
    </citation>
    <scope>NUCLEOTIDE SEQUENCE [LARGE SCALE GENOMIC DNA]</scope>
    <source>
        <strain evidence="15 16">DSM 16846</strain>
    </source>
</reference>
<comment type="catalytic activity">
    <reaction evidence="8">
        <text>Couples ATP hydrolysis with the unwinding of duplex DNA by translocating in the 3'-5' direction.</text>
        <dbReference type="EC" id="5.6.2.4"/>
    </reaction>
</comment>
<dbReference type="CDD" id="cd17932">
    <property type="entry name" value="DEXQc_UvrD"/>
    <property type="match status" value="1"/>
</dbReference>
<evidence type="ECO:0000256" key="5">
    <source>
        <dbReference type="ARBA" id="ARBA00022840"/>
    </source>
</evidence>
<dbReference type="PROSITE" id="PS51194">
    <property type="entry name" value="HELICASE_CTER"/>
    <property type="match status" value="1"/>
</dbReference>
<dbReference type="EMBL" id="JAATJC010000001">
    <property type="protein sequence ID" value="NJC05774.1"/>
    <property type="molecule type" value="Genomic_DNA"/>
</dbReference>
<dbReference type="InterPro" id="IPR014017">
    <property type="entry name" value="DNA_helicase_UvrD-like_C"/>
</dbReference>
<feature type="region of interest" description="Disordered" evidence="11">
    <location>
        <begin position="1011"/>
        <end position="1030"/>
    </location>
</feature>
<proteinExistence type="inferred from homology"/>
<evidence type="ECO:0000256" key="10">
    <source>
        <dbReference type="PROSITE-ProRule" id="PRU00560"/>
    </source>
</evidence>
<feature type="domain" description="Helicase ATP-binding" evidence="12">
    <location>
        <begin position="1033"/>
        <end position="1219"/>
    </location>
</feature>
<dbReference type="PANTHER" id="PTHR13710">
    <property type="entry name" value="DNA HELICASE RECQ FAMILY MEMBER"/>
    <property type="match status" value="1"/>
</dbReference>
<evidence type="ECO:0000259" key="13">
    <source>
        <dbReference type="PROSITE" id="PS51194"/>
    </source>
</evidence>
<keyword evidence="6" id="KW-0238">DNA-binding</keyword>
<feature type="binding site" evidence="10">
    <location>
        <begin position="1932"/>
        <end position="1939"/>
    </location>
    <ligand>
        <name>ATP</name>
        <dbReference type="ChEBI" id="CHEBI:30616"/>
    </ligand>
</feature>
<feature type="domain" description="Helicase C-terminal" evidence="13">
    <location>
        <begin position="1276"/>
        <end position="1431"/>
    </location>
</feature>
<evidence type="ECO:0000256" key="3">
    <source>
        <dbReference type="ARBA" id="ARBA00022801"/>
    </source>
</evidence>
<dbReference type="InterPro" id="IPR027417">
    <property type="entry name" value="P-loop_NTPase"/>
</dbReference>
<feature type="compositionally biased region" description="Polar residues" evidence="11">
    <location>
        <begin position="1011"/>
        <end position="1020"/>
    </location>
</feature>